<evidence type="ECO:0000313" key="2">
    <source>
        <dbReference type="Proteomes" id="UP000807342"/>
    </source>
</evidence>
<gene>
    <name evidence="1" type="ORF">P691DRAFT_459882</name>
</gene>
<dbReference type="AlphaFoldDB" id="A0A9P5X350"/>
<organism evidence="1 2">
    <name type="scientific">Macrolepiota fuliginosa MF-IS2</name>
    <dbReference type="NCBI Taxonomy" id="1400762"/>
    <lineage>
        <taxon>Eukaryota</taxon>
        <taxon>Fungi</taxon>
        <taxon>Dikarya</taxon>
        <taxon>Basidiomycota</taxon>
        <taxon>Agaricomycotina</taxon>
        <taxon>Agaricomycetes</taxon>
        <taxon>Agaricomycetidae</taxon>
        <taxon>Agaricales</taxon>
        <taxon>Agaricineae</taxon>
        <taxon>Agaricaceae</taxon>
        <taxon>Macrolepiota</taxon>
    </lineage>
</organism>
<keyword evidence="2" id="KW-1185">Reference proteome</keyword>
<sequence>MPRACQRTAGRLPRRRDRTAILAFRWLHVGRRPLDSRNLFVTEAKYTHIKSDLLLLPDVKLNTPPRDSFSMVCINFGTDLIELTHKFSSTGGCNLIVVEEFGRALGSCDTVTFGRYSNKPCIHGYIYAYVREHTMDSS</sequence>
<reference evidence="1" key="1">
    <citation type="submission" date="2020-11" db="EMBL/GenBank/DDBJ databases">
        <authorList>
            <consortium name="DOE Joint Genome Institute"/>
            <person name="Ahrendt S."/>
            <person name="Riley R."/>
            <person name="Andreopoulos W."/>
            <person name="Labutti K."/>
            <person name="Pangilinan J."/>
            <person name="Ruiz-Duenas F.J."/>
            <person name="Barrasa J.M."/>
            <person name="Sanchez-Garcia M."/>
            <person name="Camarero S."/>
            <person name="Miyauchi S."/>
            <person name="Serrano A."/>
            <person name="Linde D."/>
            <person name="Babiker R."/>
            <person name="Drula E."/>
            <person name="Ayuso-Fernandez I."/>
            <person name="Pacheco R."/>
            <person name="Padilla G."/>
            <person name="Ferreira P."/>
            <person name="Barriuso J."/>
            <person name="Kellner H."/>
            <person name="Castanera R."/>
            <person name="Alfaro M."/>
            <person name="Ramirez L."/>
            <person name="Pisabarro A.G."/>
            <person name="Kuo A."/>
            <person name="Tritt A."/>
            <person name="Lipzen A."/>
            <person name="He G."/>
            <person name="Yan M."/>
            <person name="Ng V."/>
            <person name="Cullen D."/>
            <person name="Martin F."/>
            <person name="Rosso M.-N."/>
            <person name="Henrissat B."/>
            <person name="Hibbett D."/>
            <person name="Martinez A.T."/>
            <person name="Grigoriev I.V."/>
        </authorList>
    </citation>
    <scope>NUCLEOTIDE SEQUENCE</scope>
    <source>
        <strain evidence="1">MF-IS2</strain>
    </source>
</reference>
<protein>
    <submittedName>
        <fullName evidence="1">Uncharacterized protein</fullName>
    </submittedName>
</protein>
<dbReference type="Proteomes" id="UP000807342">
    <property type="component" value="Unassembled WGS sequence"/>
</dbReference>
<accession>A0A9P5X350</accession>
<comment type="caution">
    <text evidence="1">The sequence shown here is derived from an EMBL/GenBank/DDBJ whole genome shotgun (WGS) entry which is preliminary data.</text>
</comment>
<name>A0A9P5X350_9AGAR</name>
<dbReference type="EMBL" id="MU151570">
    <property type="protein sequence ID" value="KAF9442769.1"/>
    <property type="molecule type" value="Genomic_DNA"/>
</dbReference>
<proteinExistence type="predicted"/>
<evidence type="ECO:0000313" key="1">
    <source>
        <dbReference type="EMBL" id="KAF9442769.1"/>
    </source>
</evidence>